<protein>
    <submittedName>
        <fullName evidence="1">Uncharacterized protein</fullName>
    </submittedName>
</protein>
<reference evidence="1 2" key="1">
    <citation type="submission" date="2023-11" db="EMBL/GenBank/DDBJ databases">
        <authorList>
            <person name="Val-Calvo J."/>
            <person name="Scortti M."/>
            <person name="Vazquez-Boland J."/>
        </authorList>
    </citation>
    <scope>NUCLEOTIDE SEQUENCE [LARGE SCALE GENOMIC DNA]</scope>
    <source>
        <strain evidence="1 2">DSM 46662</strain>
    </source>
</reference>
<evidence type="ECO:0000313" key="2">
    <source>
        <dbReference type="Proteomes" id="UP001629744"/>
    </source>
</evidence>
<dbReference type="EMBL" id="JBDLNU010000001">
    <property type="protein sequence ID" value="MFM1726705.1"/>
    <property type="molecule type" value="Genomic_DNA"/>
</dbReference>
<dbReference type="Proteomes" id="UP001629744">
    <property type="component" value="Unassembled WGS sequence"/>
</dbReference>
<proteinExistence type="predicted"/>
<organism evidence="1 2">
    <name type="scientific">Prescottella soli</name>
    <dbReference type="NCBI Taxonomy" id="1543852"/>
    <lineage>
        <taxon>Bacteria</taxon>
        <taxon>Bacillati</taxon>
        <taxon>Actinomycetota</taxon>
        <taxon>Actinomycetes</taxon>
        <taxon>Mycobacteriales</taxon>
        <taxon>Nocardiaceae</taxon>
        <taxon>Prescottella</taxon>
    </lineage>
</organism>
<gene>
    <name evidence="1" type="ORF">ABEU19_000143</name>
</gene>
<evidence type="ECO:0000313" key="1">
    <source>
        <dbReference type="EMBL" id="MFM1726705.1"/>
    </source>
</evidence>
<keyword evidence="2" id="KW-1185">Reference proteome</keyword>
<accession>A0ABW9FPL0</accession>
<name>A0ABW9FPL0_9NOCA</name>
<sequence>MFELAVRSLDRAAADVPFALPDDVLAETTMLAARIVVAIGDSATALMFLTDPPDCHHSGCAAKSLATDAASPAAVVGLVSSVEAVAL</sequence>
<dbReference type="RefSeq" id="WP_348609914.1">
    <property type="nucleotide sequence ID" value="NZ_CP157276.1"/>
</dbReference>
<comment type="caution">
    <text evidence="1">The sequence shown here is derived from an EMBL/GenBank/DDBJ whole genome shotgun (WGS) entry which is preliminary data.</text>
</comment>